<evidence type="ECO:0008006" key="4">
    <source>
        <dbReference type="Google" id="ProtNLM"/>
    </source>
</evidence>
<sequence>MSLPLRQDWPLLRGAVSWLVFATGVGAGLCYAAWQYRTSAEAGFETGHDQLQAMQARVDDARTQLDQLGELQREYTRLRVRGAIGAEHRLEWVEYLNAGARRWPGLGFQLAARRPVSGGGEQDGLQLFASRMNVHFIARDETDWSDFNAGLRRLPGWPAEGSCRIARSAAEDRAGLAVDCDYEWLSIDRAATGGTE</sequence>
<accession>A0ABQ3H1Y8</accession>
<organism evidence="2 3">
    <name type="scientific">Jeongeupia chitinilytica</name>
    <dbReference type="NCBI Taxonomy" id="1041641"/>
    <lineage>
        <taxon>Bacteria</taxon>
        <taxon>Pseudomonadati</taxon>
        <taxon>Pseudomonadota</taxon>
        <taxon>Betaproteobacteria</taxon>
        <taxon>Neisseriales</taxon>
        <taxon>Chitinibacteraceae</taxon>
        <taxon>Jeongeupia</taxon>
    </lineage>
</organism>
<comment type="caution">
    <text evidence="2">The sequence shown here is derived from an EMBL/GenBank/DDBJ whole genome shotgun (WGS) entry which is preliminary data.</text>
</comment>
<name>A0ABQ3H1Y8_9NEIS</name>
<protein>
    <recommendedName>
        <fullName evidence="4">Fimbrial assembly protein</fullName>
    </recommendedName>
</protein>
<evidence type="ECO:0000313" key="3">
    <source>
        <dbReference type="Proteomes" id="UP000604737"/>
    </source>
</evidence>
<keyword evidence="1" id="KW-0472">Membrane</keyword>
<reference evidence="3" key="1">
    <citation type="journal article" date="2019" name="Int. J. Syst. Evol. Microbiol.">
        <title>The Global Catalogue of Microorganisms (GCM) 10K type strain sequencing project: providing services to taxonomists for standard genome sequencing and annotation.</title>
        <authorList>
            <consortium name="The Broad Institute Genomics Platform"/>
            <consortium name="The Broad Institute Genome Sequencing Center for Infectious Disease"/>
            <person name="Wu L."/>
            <person name="Ma J."/>
        </authorList>
    </citation>
    <scope>NUCLEOTIDE SEQUENCE [LARGE SCALE GENOMIC DNA]</scope>
    <source>
        <strain evidence="3">KCTC 23701</strain>
    </source>
</reference>
<proteinExistence type="predicted"/>
<keyword evidence="1" id="KW-1133">Transmembrane helix</keyword>
<evidence type="ECO:0000256" key="1">
    <source>
        <dbReference type="SAM" id="Phobius"/>
    </source>
</evidence>
<keyword evidence="1" id="KW-0812">Transmembrane</keyword>
<dbReference type="EMBL" id="BMYO01000004">
    <property type="protein sequence ID" value="GHD61727.1"/>
    <property type="molecule type" value="Genomic_DNA"/>
</dbReference>
<gene>
    <name evidence="2" type="ORF">GCM10007350_16520</name>
</gene>
<feature type="transmembrane region" description="Helical" evidence="1">
    <location>
        <begin position="15"/>
        <end position="34"/>
    </location>
</feature>
<dbReference type="RefSeq" id="WP_189459827.1">
    <property type="nucleotide sequence ID" value="NZ_BMYO01000004.1"/>
</dbReference>
<evidence type="ECO:0000313" key="2">
    <source>
        <dbReference type="EMBL" id="GHD61727.1"/>
    </source>
</evidence>
<dbReference type="Proteomes" id="UP000604737">
    <property type="component" value="Unassembled WGS sequence"/>
</dbReference>
<keyword evidence="3" id="KW-1185">Reference proteome</keyword>